<dbReference type="EMBL" id="VCIW01000033">
    <property type="protein sequence ID" value="TLS48552.1"/>
    <property type="molecule type" value="Genomic_DNA"/>
</dbReference>
<sequence>MTDDVLKRLEARSIAKQSEFIGNIASRLGRVGKTASPPKHPFKGAPAFWNEFDLPLEERVSLFSDNWGKAGGHVVRHGSMEDAKAWIAAKANELGAKLVLRQNQPELNALAIEAELPDARVVVWDEAPKADRLAVAAGADIGLVVVDHAVAYTGSLVAKSSARKGRSVSLLPTVLFAIVPLDRMVTRLGEVLRPLDATPREALPAGVHFISGPSRSADIENDLTIGVHGPGVVYAILVG</sequence>
<dbReference type="InterPro" id="IPR037171">
    <property type="entry name" value="NagB/RpiA_transferase-like"/>
</dbReference>
<organism evidence="2 3">
    <name type="scientific">Paenibacillus antri</name>
    <dbReference type="NCBI Taxonomy" id="2582848"/>
    <lineage>
        <taxon>Bacteria</taxon>
        <taxon>Bacillati</taxon>
        <taxon>Bacillota</taxon>
        <taxon>Bacilli</taxon>
        <taxon>Bacillales</taxon>
        <taxon>Paenibacillaceae</taxon>
        <taxon>Paenibacillus</taxon>
    </lineage>
</organism>
<feature type="domain" description="LUD" evidence="1">
    <location>
        <begin position="62"/>
        <end position="238"/>
    </location>
</feature>
<proteinExistence type="predicted"/>
<protein>
    <submittedName>
        <fullName evidence="2">Lactate utilization protein C</fullName>
    </submittedName>
</protein>
<dbReference type="InterPro" id="IPR024185">
    <property type="entry name" value="FTHF_cligase-like_sf"/>
</dbReference>
<dbReference type="InterPro" id="IPR003741">
    <property type="entry name" value="LUD_dom"/>
</dbReference>
<keyword evidence="3" id="KW-1185">Reference proteome</keyword>
<dbReference type="OrthoDB" id="9794157at2"/>
<dbReference type="PANTHER" id="PTHR43682">
    <property type="entry name" value="LACTATE UTILIZATION PROTEIN C"/>
    <property type="match status" value="1"/>
</dbReference>
<reference evidence="2 3" key="1">
    <citation type="submission" date="2019-05" db="EMBL/GenBank/DDBJ databases">
        <authorList>
            <person name="Narsing Rao M.P."/>
            <person name="Li W.J."/>
        </authorList>
    </citation>
    <scope>NUCLEOTIDE SEQUENCE [LARGE SCALE GENOMIC DNA]</scope>
    <source>
        <strain evidence="2 3">SYSU_K30003</strain>
    </source>
</reference>
<dbReference type="RefSeq" id="WP_138198046.1">
    <property type="nucleotide sequence ID" value="NZ_VCIW01000033.1"/>
</dbReference>
<evidence type="ECO:0000313" key="2">
    <source>
        <dbReference type="EMBL" id="TLS48552.1"/>
    </source>
</evidence>
<dbReference type="PANTHER" id="PTHR43682:SF1">
    <property type="entry name" value="LACTATE UTILIZATION PROTEIN C"/>
    <property type="match status" value="1"/>
</dbReference>
<dbReference type="Proteomes" id="UP000309676">
    <property type="component" value="Unassembled WGS sequence"/>
</dbReference>
<comment type="caution">
    <text evidence="2">The sequence shown here is derived from an EMBL/GenBank/DDBJ whole genome shotgun (WGS) entry which is preliminary data.</text>
</comment>
<dbReference type="Gene3D" id="3.40.50.10420">
    <property type="entry name" value="NagB/RpiA/CoA transferase-like"/>
    <property type="match status" value="1"/>
</dbReference>
<evidence type="ECO:0000313" key="3">
    <source>
        <dbReference type="Proteomes" id="UP000309676"/>
    </source>
</evidence>
<dbReference type="SUPFAM" id="SSF100950">
    <property type="entry name" value="NagB/RpiA/CoA transferase-like"/>
    <property type="match status" value="1"/>
</dbReference>
<dbReference type="AlphaFoldDB" id="A0A5R9FX03"/>
<gene>
    <name evidence="2" type="ORF">FE782_30025</name>
</gene>
<name>A0A5R9FX03_9BACL</name>
<evidence type="ECO:0000259" key="1">
    <source>
        <dbReference type="Pfam" id="PF02589"/>
    </source>
</evidence>
<accession>A0A5R9FX03</accession>
<dbReference type="Pfam" id="PF02589">
    <property type="entry name" value="LUD_dom"/>
    <property type="match status" value="1"/>
</dbReference>